<evidence type="ECO:0000256" key="1">
    <source>
        <dbReference type="SAM" id="SignalP"/>
    </source>
</evidence>
<sequence length="763" mass="83949">MVTKKKFSVFILMLLSISSQAQIFVSNEAGLQAIANNLSGHYVLTEEIILAQEWTPIGDKEHPFTGVLDGNGHIIHNLRINDSNRSAVGLFACTDGAEMMNLGIQNAEVIALKEGAGAYAGILIGEAIATTIDNSYIAGGFVQAKGSAGSFIGKVSGSNTPSGLQNVYATSNVTSDLYNAGGLVGVSENIAIENACFSGTTQAKSVSGGIAGSVTGNNSLSSCAVLSPSLKGGTVNRILGEKRSGLTVLTNNYARADLLIGNRNLKTVPVNESFIKGLQGESVPYTGSDYVSTYPDYTNADILSALTAFNNAFYSRSRGLYTEKSGGSKVSAIWTQAVFLDLMENAYLRSGTQTDSLAFNSILDGNGRQYANYNWDNGVVWFIYDDIMWWVISLARTYLITGDTKWLNLSKTGFERVWSGSTVLKDNGSYDPVNGGMYWAWDNQHPEGTPLSTMGKMACINYPTVIAAMTLFEATGDSTYFHKGVEIFNWAQNNLFDKEKGRVADSKHGSNPDWKDHVYNQATCIGAAVMLYKATGNRSYLDDAVLTANYTKNQMSTNGFLHFETGVEQGIYTAIFAQYIIRLIEDGEQYQYFPWLHYNINAGWANRIPASGVTYKDYANPAPSISNIESYDASAIPALMQVIKPESEQQVNCQSRIFYEKNLHWDFDVWTFSENDSLPRLRLFDTTSGIKKKLAYNPVEIYSRDRKIFVKTIHPVMVEVYDTLGKIYSKNRIQYDGLSLPSGLYLVRTSMDNYINCHKIINH</sequence>
<evidence type="ECO:0000313" key="2">
    <source>
        <dbReference type="EMBL" id="KAA6302999.1"/>
    </source>
</evidence>
<dbReference type="PANTHER" id="PTHR47791:SF3">
    <property type="entry name" value="MEIOTICALLY UP-REGULATED GENE 191 PROTEIN"/>
    <property type="match status" value="1"/>
</dbReference>
<name>A0A5M8P3E5_9BACT</name>
<organism evidence="2 3">
    <name type="scientific">Candidatus Ordinivivax streblomastigis</name>
    <dbReference type="NCBI Taxonomy" id="2540710"/>
    <lineage>
        <taxon>Bacteria</taxon>
        <taxon>Pseudomonadati</taxon>
        <taxon>Bacteroidota</taxon>
        <taxon>Bacteroidia</taxon>
        <taxon>Bacteroidales</taxon>
        <taxon>Candidatus Ordinivivax</taxon>
    </lineage>
</organism>
<feature type="signal peptide" evidence="1">
    <location>
        <begin position="1"/>
        <end position="21"/>
    </location>
</feature>
<comment type="caution">
    <text evidence="2">The sequence shown here is derived from an EMBL/GenBank/DDBJ whole genome shotgun (WGS) entry which is preliminary data.</text>
</comment>
<feature type="chain" id="PRO_5024290592" description="T9SS type A sorting domain-containing protein" evidence="1">
    <location>
        <begin position="22"/>
        <end position="763"/>
    </location>
</feature>
<evidence type="ECO:0000313" key="3">
    <source>
        <dbReference type="Proteomes" id="UP000324575"/>
    </source>
</evidence>
<protein>
    <recommendedName>
        <fullName evidence="4">T9SS type A sorting domain-containing protein</fullName>
    </recommendedName>
</protein>
<dbReference type="AlphaFoldDB" id="A0A5M8P3E5"/>
<accession>A0A5M8P3E5</accession>
<dbReference type="InterPro" id="IPR053169">
    <property type="entry name" value="MUG_Protein"/>
</dbReference>
<dbReference type="Gene3D" id="1.50.10.20">
    <property type="match status" value="1"/>
</dbReference>
<proteinExistence type="predicted"/>
<dbReference type="Proteomes" id="UP000324575">
    <property type="component" value="Unassembled WGS sequence"/>
</dbReference>
<dbReference type="EMBL" id="SNRX01000004">
    <property type="protein sequence ID" value="KAA6302999.1"/>
    <property type="molecule type" value="Genomic_DNA"/>
</dbReference>
<keyword evidence="1" id="KW-0732">Signal</keyword>
<dbReference type="InterPro" id="IPR008928">
    <property type="entry name" value="6-hairpin_glycosidase_sf"/>
</dbReference>
<evidence type="ECO:0008006" key="4">
    <source>
        <dbReference type="Google" id="ProtNLM"/>
    </source>
</evidence>
<dbReference type="Pfam" id="PF03663">
    <property type="entry name" value="Glyco_hydro_76"/>
    <property type="match status" value="1"/>
</dbReference>
<dbReference type="GO" id="GO:0005975">
    <property type="term" value="P:carbohydrate metabolic process"/>
    <property type="evidence" value="ECO:0007669"/>
    <property type="project" value="InterPro"/>
</dbReference>
<reference evidence="2 3" key="1">
    <citation type="submission" date="2019-03" db="EMBL/GenBank/DDBJ databases">
        <title>Single cell metagenomics reveals metabolic interactions within the superorganism composed of flagellate Streblomastix strix and complex community of Bacteroidetes bacteria on its surface.</title>
        <authorList>
            <person name="Treitli S.C."/>
            <person name="Kolisko M."/>
            <person name="Husnik F."/>
            <person name="Keeling P."/>
            <person name="Hampl V."/>
        </authorList>
    </citation>
    <scope>NUCLEOTIDE SEQUENCE [LARGE SCALE GENOMIC DNA]</scope>
    <source>
        <strain evidence="2">St1</strain>
    </source>
</reference>
<dbReference type="SUPFAM" id="SSF48208">
    <property type="entry name" value="Six-hairpin glycosidases"/>
    <property type="match status" value="1"/>
</dbReference>
<gene>
    <name evidence="2" type="ORF">EZS26_000894</name>
</gene>
<dbReference type="PANTHER" id="PTHR47791">
    <property type="entry name" value="MEIOTICALLY UP-REGULATED GENE 191 PROTEIN"/>
    <property type="match status" value="1"/>
</dbReference>
<dbReference type="Gene3D" id="2.160.20.110">
    <property type="match status" value="1"/>
</dbReference>
<dbReference type="InterPro" id="IPR005198">
    <property type="entry name" value="Glyco_hydro_76"/>
</dbReference>